<dbReference type="Pfam" id="PF09994">
    <property type="entry name" value="T6SS_Tle1-like_cat"/>
    <property type="match status" value="1"/>
</dbReference>
<feature type="domain" description="T6SS Phospholipase effector Tle1-like catalytic" evidence="1">
    <location>
        <begin position="40"/>
        <end position="347"/>
    </location>
</feature>
<evidence type="ECO:0000313" key="2">
    <source>
        <dbReference type="EMBL" id="KAF5390180.1"/>
    </source>
</evidence>
<evidence type="ECO:0000259" key="1">
    <source>
        <dbReference type="Pfam" id="PF09994"/>
    </source>
</evidence>
<organism evidence="2 3">
    <name type="scientific">Collybiopsis confluens</name>
    <dbReference type="NCBI Taxonomy" id="2823264"/>
    <lineage>
        <taxon>Eukaryota</taxon>
        <taxon>Fungi</taxon>
        <taxon>Dikarya</taxon>
        <taxon>Basidiomycota</taxon>
        <taxon>Agaricomycotina</taxon>
        <taxon>Agaricomycetes</taxon>
        <taxon>Agaricomycetidae</taxon>
        <taxon>Agaricales</taxon>
        <taxon>Marasmiineae</taxon>
        <taxon>Omphalotaceae</taxon>
        <taxon>Collybiopsis</taxon>
    </lineage>
</organism>
<dbReference type="EMBL" id="JAACJN010000016">
    <property type="protein sequence ID" value="KAF5390180.1"/>
    <property type="molecule type" value="Genomic_DNA"/>
</dbReference>
<dbReference type="PANTHER" id="PTHR33840">
    <property type="match status" value="1"/>
</dbReference>
<evidence type="ECO:0000313" key="3">
    <source>
        <dbReference type="Proteomes" id="UP000518752"/>
    </source>
</evidence>
<protein>
    <recommendedName>
        <fullName evidence="1">T6SS Phospholipase effector Tle1-like catalytic domain-containing protein</fullName>
    </recommendedName>
</protein>
<name>A0A8H5HVY1_9AGAR</name>
<sequence length="500" mass="55995">MQVSSFDLDPFKPDLSSLERVQTDPLEDLDGPSVLRQVKKRIIVCCDGTWQDGVSTKDRDSYTNILRIARTIEQVDLRTVPPTPQIVFYQAGIGSESNFYSEYVEGTTGDTLGDKIEEAYAFIAHDYAVITIQEMKRIFLFGFSRGAYTARMVAMFIGVIGVLDRKEMDSFASIFIAYQNLGKTDDEEEKRKLSAQLAPWNSPNSPGILRAYAEDRKFSVKCVGVFDTVGSVGLPEELTLRSPKLKKLFGFPDRLLGPHIERAYQALALNEDRADFTCAKFEQKDNGLQKNQILKQARVGSQVHQVPYMFYYGPNTDDLFASGCHSDVGGGYKHHDLADITLTWMVANVGDILAMDIKYLADLPRPVAPWGAQEPHDPTTGVFALAVTSQRPLPTKTDHITHETIHPSVLQQKDLYPKLAQDIRDHPNLISNLLPLEEELWKNWPYDPTALQQKTADLEKSPEVADPPHKRHSSALGDIAHDFAKATVSVFHKVAVEKKS</sequence>
<comment type="caution">
    <text evidence="2">The sequence shown here is derived from an EMBL/GenBank/DDBJ whole genome shotgun (WGS) entry which is preliminary data.</text>
</comment>
<dbReference type="OrthoDB" id="3057168at2759"/>
<proteinExistence type="predicted"/>
<keyword evidence="3" id="KW-1185">Reference proteome</keyword>
<accession>A0A8H5HVY1</accession>
<dbReference type="Proteomes" id="UP000518752">
    <property type="component" value="Unassembled WGS sequence"/>
</dbReference>
<dbReference type="PANTHER" id="PTHR33840:SF1">
    <property type="entry name" value="TLE1 PHOSPHOLIPASE DOMAIN-CONTAINING PROTEIN"/>
    <property type="match status" value="1"/>
</dbReference>
<dbReference type="InterPro" id="IPR018712">
    <property type="entry name" value="Tle1-like_cat"/>
</dbReference>
<reference evidence="2 3" key="1">
    <citation type="journal article" date="2020" name="ISME J.">
        <title>Uncovering the hidden diversity of litter-decomposition mechanisms in mushroom-forming fungi.</title>
        <authorList>
            <person name="Floudas D."/>
            <person name="Bentzer J."/>
            <person name="Ahren D."/>
            <person name="Johansson T."/>
            <person name="Persson P."/>
            <person name="Tunlid A."/>
        </authorList>
    </citation>
    <scope>NUCLEOTIDE SEQUENCE [LARGE SCALE GENOMIC DNA]</scope>
    <source>
        <strain evidence="2 3">CBS 406.79</strain>
    </source>
</reference>
<gene>
    <name evidence="2" type="ORF">D9757_002980</name>
</gene>
<dbReference type="AlphaFoldDB" id="A0A8H5HVY1"/>